<evidence type="ECO:0000313" key="1">
    <source>
        <dbReference type="EMBL" id="EPY27244.1"/>
    </source>
</evidence>
<reference evidence="1 2" key="1">
    <citation type="journal article" date="2013" name="PLoS ONE">
        <title>Predicting the Proteins of Angomonas deanei, Strigomonas culicis and Their Respective Endosymbionts Reveals New Aspects of the Trypanosomatidae Family.</title>
        <authorList>
            <person name="Motta M.C."/>
            <person name="Martins A.C."/>
            <person name="de Souza S.S."/>
            <person name="Catta-Preta C.M."/>
            <person name="Silva R."/>
            <person name="Klein C.C."/>
            <person name="de Almeida L.G."/>
            <person name="de Lima Cunha O."/>
            <person name="Ciapina L.P."/>
            <person name="Brocchi M."/>
            <person name="Colabardini A.C."/>
            <person name="de Araujo Lima B."/>
            <person name="Machado C.R."/>
            <person name="de Almeida Soares C.M."/>
            <person name="Probst C.M."/>
            <person name="de Menezes C.B."/>
            <person name="Thompson C.E."/>
            <person name="Bartholomeu D.C."/>
            <person name="Gradia D.F."/>
            <person name="Pavoni D.P."/>
            <person name="Grisard E.C."/>
            <person name="Fantinatti-Garboggini F."/>
            <person name="Marchini F.K."/>
            <person name="Rodrigues-Luiz G.F."/>
            <person name="Wagner G."/>
            <person name="Goldman G.H."/>
            <person name="Fietto J.L."/>
            <person name="Elias M.C."/>
            <person name="Goldman M.H."/>
            <person name="Sagot M.F."/>
            <person name="Pereira M."/>
            <person name="Stoco P.H."/>
            <person name="de Mendonca-Neto R.P."/>
            <person name="Teixeira S.M."/>
            <person name="Maciel T.E."/>
            <person name="de Oliveira Mendes T.A."/>
            <person name="Urmenyi T.P."/>
            <person name="de Souza W."/>
            <person name="Schenkman S."/>
            <person name="de Vasconcelos A.T."/>
        </authorList>
    </citation>
    <scope>NUCLEOTIDE SEQUENCE [LARGE SCALE GENOMIC DNA]</scope>
</reference>
<dbReference type="OrthoDB" id="261844at2759"/>
<dbReference type="Proteomes" id="UP000015354">
    <property type="component" value="Unassembled WGS sequence"/>
</dbReference>
<proteinExistence type="predicted"/>
<evidence type="ECO:0000313" key="2">
    <source>
        <dbReference type="Proteomes" id="UP000015354"/>
    </source>
</evidence>
<accession>S9UEU5</accession>
<sequence length="193" mass="21527">MASSHLGAAAEAAAAAVRTPLSSAVAPAGGSASHPNVMYYHTWVGEWPYVKRGIKEVRMTLQQWCSSVTTNEFFDTAQFLKAAKQMTSETDARWTRQGLLLHRYLRERPWVLPAAGIAGLSAFVFVKSARWGNYYALRNSVAALVLSTCFVFPRELLLLADDHLPFSVRELRAANTEAMQQQKQTPLQRKLKE</sequence>
<organism evidence="1 2">
    <name type="scientific">Strigomonas culicis</name>
    <dbReference type="NCBI Taxonomy" id="28005"/>
    <lineage>
        <taxon>Eukaryota</taxon>
        <taxon>Discoba</taxon>
        <taxon>Euglenozoa</taxon>
        <taxon>Kinetoplastea</taxon>
        <taxon>Metakinetoplastina</taxon>
        <taxon>Trypanosomatida</taxon>
        <taxon>Trypanosomatidae</taxon>
        <taxon>Strigomonadinae</taxon>
        <taxon>Strigomonas</taxon>
    </lineage>
</organism>
<keyword evidence="2" id="KW-1185">Reference proteome</keyword>
<gene>
    <name evidence="1" type="ORF">STCU_05848</name>
</gene>
<dbReference type="EMBL" id="ATMH01005848">
    <property type="protein sequence ID" value="EPY27244.1"/>
    <property type="molecule type" value="Genomic_DNA"/>
</dbReference>
<name>S9UEU5_9TRYP</name>
<comment type="caution">
    <text evidence="1">The sequence shown here is derived from an EMBL/GenBank/DDBJ whole genome shotgun (WGS) entry which is preliminary data.</text>
</comment>
<protein>
    <submittedName>
        <fullName evidence="1">Uncharacterized protein</fullName>
    </submittedName>
</protein>
<dbReference type="AlphaFoldDB" id="S9UEU5"/>